<gene>
    <name evidence="2" type="ORF">BN2476_470035</name>
</gene>
<organism evidence="2 3">
    <name type="scientific">Paraburkholderia piptadeniae</name>
    <dbReference type="NCBI Taxonomy" id="1701573"/>
    <lineage>
        <taxon>Bacteria</taxon>
        <taxon>Pseudomonadati</taxon>
        <taxon>Pseudomonadota</taxon>
        <taxon>Betaproteobacteria</taxon>
        <taxon>Burkholderiales</taxon>
        <taxon>Burkholderiaceae</taxon>
        <taxon>Paraburkholderia</taxon>
    </lineage>
</organism>
<keyword evidence="3" id="KW-1185">Reference proteome</keyword>
<protein>
    <submittedName>
        <fullName evidence="2">Uncharacterized protein</fullName>
    </submittedName>
</protein>
<dbReference type="EMBL" id="CYGY02000047">
    <property type="protein sequence ID" value="SIT45535.1"/>
    <property type="molecule type" value="Genomic_DNA"/>
</dbReference>
<reference evidence="2" key="1">
    <citation type="submission" date="2016-12" db="EMBL/GenBank/DDBJ databases">
        <authorList>
            <person name="Moulin L."/>
        </authorList>
    </citation>
    <scope>NUCLEOTIDE SEQUENCE [LARGE SCALE GENOMIC DNA]</scope>
    <source>
        <strain evidence="2">STM 7183</strain>
    </source>
</reference>
<evidence type="ECO:0000313" key="3">
    <source>
        <dbReference type="Proteomes" id="UP000195569"/>
    </source>
</evidence>
<feature type="compositionally biased region" description="Polar residues" evidence="1">
    <location>
        <begin position="11"/>
        <end position="23"/>
    </location>
</feature>
<feature type="compositionally biased region" description="Basic and acidic residues" evidence="1">
    <location>
        <begin position="1"/>
        <end position="10"/>
    </location>
</feature>
<accession>A0A1N7SDQ6</accession>
<dbReference type="PROSITE" id="PS51257">
    <property type="entry name" value="PROKAR_LIPOPROTEIN"/>
    <property type="match status" value="1"/>
</dbReference>
<feature type="region of interest" description="Disordered" evidence="1">
    <location>
        <begin position="1"/>
        <end position="23"/>
    </location>
</feature>
<name>A0A1N7SDQ6_9BURK</name>
<evidence type="ECO:0000256" key="1">
    <source>
        <dbReference type="SAM" id="MobiDB-lite"/>
    </source>
</evidence>
<proteinExistence type="predicted"/>
<dbReference type="Proteomes" id="UP000195569">
    <property type="component" value="Unassembled WGS sequence"/>
</dbReference>
<dbReference type="AlphaFoldDB" id="A0A1N7SDQ6"/>
<sequence>MPSTRDDRRGTSSNGSGTACAQSPLLMTSRSMATISVLGPLCGAASNEKARTGAAEWFGPERVDSVRACASRGSAVNENPDAAHFAARGRQYTSTPPVARDL</sequence>
<evidence type="ECO:0000313" key="2">
    <source>
        <dbReference type="EMBL" id="SIT45535.1"/>
    </source>
</evidence>
<comment type="caution">
    <text evidence="2">The sequence shown here is derived from an EMBL/GenBank/DDBJ whole genome shotgun (WGS) entry which is preliminary data.</text>
</comment>